<keyword evidence="1" id="KW-0732">Signal</keyword>
<protein>
    <recommendedName>
        <fullName evidence="4">Lipoprotein</fullName>
    </recommendedName>
</protein>
<organism evidence="2 3">
    <name type="scientific">Selenomonas sputigena</name>
    <dbReference type="NCBI Taxonomy" id="69823"/>
    <lineage>
        <taxon>Bacteria</taxon>
        <taxon>Bacillati</taxon>
        <taxon>Bacillota</taxon>
        <taxon>Negativicutes</taxon>
        <taxon>Selenomonadales</taxon>
        <taxon>Selenomonadaceae</taxon>
        <taxon>Selenomonas</taxon>
    </lineage>
</organism>
<evidence type="ECO:0008006" key="4">
    <source>
        <dbReference type="Google" id="ProtNLM"/>
    </source>
</evidence>
<proteinExistence type="predicted"/>
<evidence type="ECO:0000313" key="2">
    <source>
        <dbReference type="EMBL" id="MEX5284086.1"/>
    </source>
</evidence>
<dbReference type="RefSeq" id="WP_368845823.1">
    <property type="nucleotide sequence ID" value="NZ_CP194411.1"/>
</dbReference>
<evidence type="ECO:0000313" key="3">
    <source>
        <dbReference type="Proteomes" id="UP001559623"/>
    </source>
</evidence>
<reference evidence="2 3" key="1">
    <citation type="submission" date="2023-04" db="EMBL/GenBank/DDBJ databases">
        <title>Genome Sequence of Selenomonas sputigena ATCC 33150.</title>
        <authorList>
            <person name="Miller D.P."/>
            <person name="Anvari S."/>
            <person name="Polson S.W."/>
            <person name="Macdonald M."/>
            <person name="Mcdowell J.V."/>
        </authorList>
    </citation>
    <scope>NUCLEOTIDE SEQUENCE [LARGE SCALE GENOMIC DNA]</scope>
    <source>
        <strain evidence="2 3">ATCC 33150</strain>
    </source>
</reference>
<feature type="chain" id="PRO_5047223042" description="Lipoprotein" evidence="1">
    <location>
        <begin position="26"/>
        <end position="168"/>
    </location>
</feature>
<name>A0ABV3X1M2_9FIRM</name>
<feature type="signal peptide" evidence="1">
    <location>
        <begin position="1"/>
        <end position="25"/>
    </location>
</feature>
<dbReference type="EMBL" id="JARVLH010000001">
    <property type="protein sequence ID" value="MEX5284086.1"/>
    <property type="molecule type" value="Genomic_DNA"/>
</dbReference>
<gene>
    <name evidence="2" type="ORF">QCO44_00285</name>
</gene>
<evidence type="ECO:0000256" key="1">
    <source>
        <dbReference type="SAM" id="SignalP"/>
    </source>
</evidence>
<sequence length="168" mass="18436">MKMKKIAVSLLLGAALMTGSAVCGAEGLDWMGPQDISLGTIEPGMSLDYVREVYGPMKRMKSRHIDYVLGYGDSVKIVPTADGTSVKSIIVKANNGWATPAGVTVGMDVSILHKLYGTGQVDPKKHKARRMPGYDYYTYWQADDPMRYLTFGVKDGKIVFIKVGLMQH</sequence>
<dbReference type="Proteomes" id="UP001559623">
    <property type="component" value="Unassembled WGS sequence"/>
</dbReference>
<comment type="caution">
    <text evidence="2">The sequence shown here is derived from an EMBL/GenBank/DDBJ whole genome shotgun (WGS) entry which is preliminary data.</text>
</comment>
<accession>A0ABV3X1M2</accession>
<keyword evidence="3" id="KW-1185">Reference proteome</keyword>